<dbReference type="EMBL" id="JAINDJ010000003">
    <property type="protein sequence ID" value="KAG9455439.1"/>
    <property type="molecule type" value="Genomic_DNA"/>
</dbReference>
<evidence type="ECO:0000256" key="2">
    <source>
        <dbReference type="ARBA" id="ARBA00023125"/>
    </source>
</evidence>
<sequence>MEAYLNDIISSVENKTAVADIEVTLIQAHVNLKVLCQRRGGQLLKAIHALEHLSLTVLHLNVTSLHPSVLYSFNLKIEEECKLSTADEIATAVYQIFSYINSD</sequence>
<evidence type="ECO:0000313" key="5">
    <source>
        <dbReference type="EMBL" id="KAG9455439.1"/>
    </source>
</evidence>
<dbReference type="GO" id="GO:0010052">
    <property type="term" value="P:guard cell differentiation"/>
    <property type="evidence" value="ECO:0007669"/>
    <property type="project" value="InterPro"/>
</dbReference>
<evidence type="ECO:0000259" key="4">
    <source>
        <dbReference type="Pfam" id="PF22754"/>
    </source>
</evidence>
<dbReference type="InterPro" id="IPR054502">
    <property type="entry name" value="bHLH-TF_ACT-like_plant"/>
</dbReference>
<gene>
    <name evidence="5" type="ORF">H6P81_008343</name>
</gene>
<dbReference type="Proteomes" id="UP000825729">
    <property type="component" value="Unassembled WGS sequence"/>
</dbReference>
<dbReference type="PANTHER" id="PTHR46684">
    <property type="entry name" value="TRANSCRIPTION FACTOR FAMA"/>
    <property type="match status" value="1"/>
</dbReference>
<dbReference type="GO" id="GO:0003677">
    <property type="term" value="F:DNA binding"/>
    <property type="evidence" value="ECO:0007669"/>
    <property type="project" value="UniProtKB-KW"/>
</dbReference>
<evidence type="ECO:0000256" key="3">
    <source>
        <dbReference type="ARBA" id="ARBA00023242"/>
    </source>
</evidence>
<dbReference type="Pfam" id="PF22754">
    <property type="entry name" value="bHLH-TF_ACT-like_plant"/>
    <property type="match status" value="1"/>
</dbReference>
<evidence type="ECO:0000256" key="1">
    <source>
        <dbReference type="ARBA" id="ARBA00004123"/>
    </source>
</evidence>
<dbReference type="GO" id="GO:0005634">
    <property type="term" value="C:nucleus"/>
    <property type="evidence" value="ECO:0007669"/>
    <property type="project" value="UniProtKB-SubCell"/>
</dbReference>
<keyword evidence="3" id="KW-0539">Nucleus</keyword>
<name>A0AAV7F455_ARIFI</name>
<evidence type="ECO:0000313" key="6">
    <source>
        <dbReference type="Proteomes" id="UP000825729"/>
    </source>
</evidence>
<comment type="subcellular location">
    <subcellularLocation>
        <location evidence="1">Nucleus</location>
    </subcellularLocation>
</comment>
<dbReference type="PANTHER" id="PTHR46684:SF16">
    <property type="entry name" value="TRANSCRIPTION FACTOR BHLH67-LIKE ISOFORM X2"/>
    <property type="match status" value="1"/>
</dbReference>
<protein>
    <recommendedName>
        <fullName evidence="4">Plant bHLH transcription factor ACT-like domain-containing protein</fullName>
    </recommendedName>
</protein>
<reference evidence="5 6" key="1">
    <citation type="submission" date="2021-07" db="EMBL/GenBank/DDBJ databases">
        <title>The Aristolochia fimbriata genome: insights into angiosperm evolution, floral development and chemical biosynthesis.</title>
        <authorList>
            <person name="Jiao Y."/>
        </authorList>
    </citation>
    <scope>NUCLEOTIDE SEQUENCE [LARGE SCALE GENOMIC DNA]</scope>
    <source>
        <strain evidence="5">IBCAS-2021</strain>
        <tissue evidence="5">Leaf</tissue>
    </source>
</reference>
<comment type="caution">
    <text evidence="5">The sequence shown here is derived from an EMBL/GenBank/DDBJ whole genome shotgun (WGS) entry which is preliminary data.</text>
</comment>
<dbReference type="InterPro" id="IPR044283">
    <property type="entry name" value="FAMA/SPEECHLESS/MUTE-like"/>
</dbReference>
<dbReference type="GO" id="GO:0003700">
    <property type="term" value="F:DNA-binding transcription factor activity"/>
    <property type="evidence" value="ECO:0007669"/>
    <property type="project" value="InterPro"/>
</dbReference>
<keyword evidence="2" id="KW-0238">DNA-binding</keyword>
<dbReference type="AlphaFoldDB" id="A0AAV7F455"/>
<dbReference type="GO" id="GO:0045893">
    <property type="term" value="P:positive regulation of DNA-templated transcription"/>
    <property type="evidence" value="ECO:0007669"/>
    <property type="project" value="TreeGrafter"/>
</dbReference>
<feature type="domain" description="Plant bHLH transcription factor ACT-like" evidence="4">
    <location>
        <begin position="21"/>
        <end position="97"/>
    </location>
</feature>
<organism evidence="5 6">
    <name type="scientific">Aristolochia fimbriata</name>
    <name type="common">White veined hardy Dutchman's pipe vine</name>
    <dbReference type="NCBI Taxonomy" id="158543"/>
    <lineage>
        <taxon>Eukaryota</taxon>
        <taxon>Viridiplantae</taxon>
        <taxon>Streptophyta</taxon>
        <taxon>Embryophyta</taxon>
        <taxon>Tracheophyta</taxon>
        <taxon>Spermatophyta</taxon>
        <taxon>Magnoliopsida</taxon>
        <taxon>Magnoliidae</taxon>
        <taxon>Piperales</taxon>
        <taxon>Aristolochiaceae</taxon>
        <taxon>Aristolochia</taxon>
    </lineage>
</organism>
<proteinExistence type="predicted"/>
<accession>A0AAV7F455</accession>
<keyword evidence="6" id="KW-1185">Reference proteome</keyword>